<dbReference type="RefSeq" id="WP_009201464.1">
    <property type="nucleotide sequence ID" value="NZ_ACJX03000001.1"/>
</dbReference>
<gene>
    <name evidence="3" type="ORF">HMPREF1705_03088</name>
</gene>
<protein>
    <recommendedName>
        <fullName evidence="5">Ribosomal protein L14e</fullName>
    </recommendedName>
</protein>
<comment type="caution">
    <text evidence="3">The sequence shown here is derived from an EMBL/GenBank/DDBJ whole genome shotgun (WGS) entry which is preliminary data.</text>
</comment>
<dbReference type="InterPro" id="IPR008991">
    <property type="entry name" value="Translation_prot_SH3-like_sf"/>
</dbReference>
<name>A0A0T5XBV0_9BACT</name>
<evidence type="ECO:0000313" key="4">
    <source>
        <dbReference type="Proteomes" id="UP000005273"/>
    </source>
</evidence>
<evidence type="ECO:0000313" key="3">
    <source>
        <dbReference type="EMBL" id="KRT35834.1"/>
    </source>
</evidence>
<evidence type="ECO:0000256" key="2">
    <source>
        <dbReference type="ARBA" id="ARBA00023274"/>
    </source>
</evidence>
<dbReference type="AlphaFoldDB" id="A0A0T5XBV0"/>
<accession>A0A0T5XBV0</accession>
<keyword evidence="1" id="KW-0689">Ribosomal protein</keyword>
<dbReference type="Gene3D" id="2.30.30.30">
    <property type="match status" value="1"/>
</dbReference>
<proteinExistence type="predicted"/>
<dbReference type="EMBL" id="ACJX03000001">
    <property type="protein sequence ID" value="KRT35834.1"/>
    <property type="molecule type" value="Genomic_DNA"/>
</dbReference>
<dbReference type="InterPro" id="IPR041985">
    <property type="entry name" value="Ribosomal_eL14_KOW"/>
</dbReference>
<keyword evidence="2" id="KW-0687">Ribonucleoprotein</keyword>
<evidence type="ECO:0008006" key="5">
    <source>
        <dbReference type="Google" id="ProtNLM"/>
    </source>
</evidence>
<dbReference type="STRING" id="592015.HMPREF1705_03088"/>
<organism evidence="3 4">
    <name type="scientific">Acetomicrobium hydrogeniformans ATCC BAA-1850</name>
    <dbReference type="NCBI Taxonomy" id="592015"/>
    <lineage>
        <taxon>Bacteria</taxon>
        <taxon>Thermotogati</taxon>
        <taxon>Synergistota</taxon>
        <taxon>Synergistia</taxon>
        <taxon>Synergistales</taxon>
        <taxon>Acetomicrobiaceae</taxon>
        <taxon>Acetomicrobium</taxon>
    </lineage>
</organism>
<reference evidence="4" key="1">
    <citation type="submission" date="2012-09" db="EMBL/GenBank/DDBJ databases">
        <authorList>
            <person name="Weinstock G."/>
            <person name="Sodergren E."/>
            <person name="Clifton S."/>
            <person name="Fulton L."/>
            <person name="Fulton B."/>
            <person name="Courtney L."/>
            <person name="Fronick C."/>
            <person name="Harrison M."/>
            <person name="Strong C."/>
            <person name="Farmer C."/>
            <person name="Delehaunty K."/>
            <person name="Markovic C."/>
            <person name="Hall O."/>
            <person name="Minx P."/>
            <person name="Tomlinson C."/>
            <person name="Mitreva M."/>
            <person name="Nelson J."/>
            <person name="Hou S."/>
            <person name="Wollam A."/>
            <person name="Pepin K.H."/>
            <person name="Johnson M."/>
            <person name="Bhonagiri V."/>
            <person name="Nash W.E."/>
            <person name="Suruliraj S."/>
            <person name="Warren W."/>
            <person name="Chinwalla A."/>
            <person name="Mardis E.R."/>
            <person name="Wilson R.K."/>
        </authorList>
    </citation>
    <scope>NUCLEOTIDE SEQUENCE [LARGE SCALE GENOMIC DNA]</scope>
    <source>
        <strain evidence="4">OS1</strain>
    </source>
</reference>
<dbReference type="Proteomes" id="UP000005273">
    <property type="component" value="Unassembled WGS sequence"/>
</dbReference>
<keyword evidence="4" id="KW-1185">Reference proteome</keyword>
<evidence type="ECO:0000256" key="1">
    <source>
        <dbReference type="ARBA" id="ARBA00022980"/>
    </source>
</evidence>
<dbReference type="CDD" id="cd06088">
    <property type="entry name" value="KOW_RPL14"/>
    <property type="match status" value="1"/>
</dbReference>
<dbReference type="eggNOG" id="COG2163">
    <property type="taxonomic scope" value="Bacteria"/>
</dbReference>
<dbReference type="InterPro" id="IPR014722">
    <property type="entry name" value="Rib_uL2_dom2"/>
</dbReference>
<sequence length="103" mass="12103">MTILDLDDFQTGRVVISRKGKDKGTFYAVIGMDRLKNRVYVADGWRHSVSRPKPKNPKHLQMTNWSLPRLEERLRDSSKNNDEWLRQQLLNLIRDKGAQIKRG</sequence>
<dbReference type="GO" id="GO:1990904">
    <property type="term" value="C:ribonucleoprotein complex"/>
    <property type="evidence" value="ECO:0007669"/>
    <property type="project" value="UniProtKB-KW"/>
</dbReference>
<dbReference type="SUPFAM" id="SSF50104">
    <property type="entry name" value="Translation proteins SH3-like domain"/>
    <property type="match status" value="1"/>
</dbReference>
<dbReference type="GO" id="GO:0005840">
    <property type="term" value="C:ribosome"/>
    <property type="evidence" value="ECO:0007669"/>
    <property type="project" value="UniProtKB-KW"/>
</dbReference>